<proteinExistence type="predicted"/>
<accession>A0ABU9WJ79</accession>
<evidence type="ECO:0000256" key="7">
    <source>
        <dbReference type="ARBA" id="ARBA00022840"/>
    </source>
</evidence>
<evidence type="ECO:0000256" key="1">
    <source>
        <dbReference type="ARBA" id="ARBA00022448"/>
    </source>
</evidence>
<keyword evidence="5" id="KW-0677">Repeat</keyword>
<dbReference type="InterPro" id="IPR017871">
    <property type="entry name" value="ABC_transporter-like_CS"/>
</dbReference>
<dbReference type="GO" id="GO:0005524">
    <property type="term" value="F:ATP binding"/>
    <property type="evidence" value="ECO:0007669"/>
    <property type="project" value="UniProtKB-KW"/>
</dbReference>
<keyword evidence="9" id="KW-0472">Membrane</keyword>
<dbReference type="PROSITE" id="PS00211">
    <property type="entry name" value="ABC_TRANSPORTER_1"/>
    <property type="match status" value="1"/>
</dbReference>
<evidence type="ECO:0000256" key="9">
    <source>
        <dbReference type="ARBA" id="ARBA00023136"/>
    </source>
</evidence>
<feature type="domain" description="ABC transporter" evidence="10">
    <location>
        <begin position="257"/>
        <end position="507"/>
    </location>
</feature>
<dbReference type="PANTHER" id="PTHR43790:SF3">
    <property type="entry name" value="D-ALLOSE IMPORT ATP-BINDING PROTEIN ALSA-RELATED"/>
    <property type="match status" value="1"/>
</dbReference>
<gene>
    <name evidence="11" type="ORF">VOI36_19685</name>
</gene>
<sequence length="522" mass="56421">MTIQQGTTRRPARVALTGVSKAFGRTHALTDVTLAGERGSIHAITGENGAGKSTLMKLLSGVHLPDTGEIRVDGERVRLETPAQARRAGVSTVFQELTILPNLTVAENLCLGREPRRYGTLDRRRIVRNAVEVLERSGVALAPKRLCDDLTIAEQQMLEIAKGLVDDAGVFIFDEPTAPLNRTEIDTLEAVLVRLRHEGKLVFYISHRLDEIFRFCDTVSVLKDGRHIATHAAADLSERRLVQLMVGRELTALFPPRRRASCAEPALDVASLSVRAGGPDVSLSVGRGEIVGIAGLEGHGQREILRTLAGIDVPAKSEIRIADRHGAMARHDPARGVQAAVQQGIALMPEDRKSEGLYLGLSVRDNIALGFLRGRPLWRRAHRAPSVVAAWIDRIRLRGLPADAVQSLSGGNQQKVMLARWLAAGVNVLLVEQPTRGVDVGAKAEIYALLRRFAEEGGAVLAVSGDLPELIGMCDRILVVRNGAFVADVRAAEATEEQLLAFALTEPAADRSSRASVNGEEA</sequence>
<evidence type="ECO:0000256" key="3">
    <source>
        <dbReference type="ARBA" id="ARBA00022519"/>
    </source>
</evidence>
<dbReference type="CDD" id="cd03216">
    <property type="entry name" value="ABC_Carb_Monos_I"/>
    <property type="match status" value="1"/>
</dbReference>
<dbReference type="Proteomes" id="UP001466933">
    <property type="component" value="Unassembled WGS sequence"/>
</dbReference>
<evidence type="ECO:0000256" key="4">
    <source>
        <dbReference type="ARBA" id="ARBA00022597"/>
    </source>
</evidence>
<dbReference type="InterPro" id="IPR003593">
    <property type="entry name" value="AAA+_ATPase"/>
</dbReference>
<evidence type="ECO:0000256" key="6">
    <source>
        <dbReference type="ARBA" id="ARBA00022741"/>
    </source>
</evidence>
<evidence type="ECO:0000256" key="5">
    <source>
        <dbReference type="ARBA" id="ARBA00022737"/>
    </source>
</evidence>
<dbReference type="Pfam" id="PF00005">
    <property type="entry name" value="ABC_tran"/>
    <property type="match status" value="2"/>
</dbReference>
<organism evidence="11 12">
    <name type="scientific">Burkholderia theae</name>
    <dbReference type="NCBI Taxonomy" id="3143496"/>
    <lineage>
        <taxon>Bacteria</taxon>
        <taxon>Pseudomonadati</taxon>
        <taxon>Pseudomonadota</taxon>
        <taxon>Betaproteobacteria</taxon>
        <taxon>Burkholderiales</taxon>
        <taxon>Burkholderiaceae</taxon>
        <taxon>Burkholderia</taxon>
    </lineage>
</organism>
<dbReference type="EMBL" id="JBCPYA010000008">
    <property type="protein sequence ID" value="MEN2472130.1"/>
    <property type="molecule type" value="Genomic_DNA"/>
</dbReference>
<dbReference type="SMART" id="SM00382">
    <property type="entry name" value="AAA"/>
    <property type="match status" value="1"/>
</dbReference>
<evidence type="ECO:0000256" key="2">
    <source>
        <dbReference type="ARBA" id="ARBA00022475"/>
    </source>
</evidence>
<keyword evidence="1" id="KW-0813">Transport</keyword>
<keyword evidence="7 11" id="KW-0067">ATP-binding</keyword>
<dbReference type="InterPro" id="IPR027417">
    <property type="entry name" value="P-loop_NTPase"/>
</dbReference>
<dbReference type="PROSITE" id="PS50893">
    <property type="entry name" value="ABC_TRANSPORTER_2"/>
    <property type="match status" value="2"/>
</dbReference>
<keyword evidence="4" id="KW-0762">Sugar transport</keyword>
<evidence type="ECO:0000313" key="11">
    <source>
        <dbReference type="EMBL" id="MEN2472130.1"/>
    </source>
</evidence>
<dbReference type="InterPro" id="IPR050107">
    <property type="entry name" value="ABC_carbohydrate_import_ATPase"/>
</dbReference>
<dbReference type="RefSeq" id="WP_343493066.1">
    <property type="nucleotide sequence ID" value="NZ_JBCPYA010000008.1"/>
</dbReference>
<dbReference type="PANTHER" id="PTHR43790">
    <property type="entry name" value="CARBOHYDRATE TRANSPORT ATP-BINDING PROTEIN MG119-RELATED"/>
    <property type="match status" value="1"/>
</dbReference>
<keyword evidence="3" id="KW-0997">Cell inner membrane</keyword>
<feature type="domain" description="ABC transporter" evidence="10">
    <location>
        <begin position="14"/>
        <end position="249"/>
    </location>
</feature>
<evidence type="ECO:0000313" key="12">
    <source>
        <dbReference type="Proteomes" id="UP001466933"/>
    </source>
</evidence>
<protein>
    <submittedName>
        <fullName evidence="11">Sugar ABC transporter ATP-binding protein</fullName>
    </submittedName>
</protein>
<evidence type="ECO:0000259" key="10">
    <source>
        <dbReference type="PROSITE" id="PS50893"/>
    </source>
</evidence>
<name>A0ABU9WJ79_9BURK</name>
<reference evidence="11 12" key="1">
    <citation type="submission" date="2024-05" db="EMBL/GenBank/DDBJ databases">
        <title>Burkholderia sp. Nov. a novel bacteria isolated from rhizosphere soil of Camellia sinensis.</title>
        <authorList>
            <person name="Dong Y."/>
        </authorList>
    </citation>
    <scope>NUCLEOTIDE SEQUENCE [LARGE SCALE GENOMIC DNA]</scope>
    <source>
        <strain evidence="11 12">GS2Y</strain>
    </source>
</reference>
<keyword evidence="6" id="KW-0547">Nucleotide-binding</keyword>
<dbReference type="InterPro" id="IPR003439">
    <property type="entry name" value="ABC_transporter-like_ATP-bd"/>
</dbReference>
<keyword evidence="2" id="KW-1003">Cell membrane</keyword>
<keyword evidence="8" id="KW-1278">Translocase</keyword>
<comment type="caution">
    <text evidence="11">The sequence shown here is derived from an EMBL/GenBank/DDBJ whole genome shotgun (WGS) entry which is preliminary data.</text>
</comment>
<keyword evidence="12" id="KW-1185">Reference proteome</keyword>
<evidence type="ECO:0000256" key="8">
    <source>
        <dbReference type="ARBA" id="ARBA00022967"/>
    </source>
</evidence>
<dbReference type="CDD" id="cd03215">
    <property type="entry name" value="ABC_Carb_Monos_II"/>
    <property type="match status" value="1"/>
</dbReference>
<dbReference type="SUPFAM" id="SSF52540">
    <property type="entry name" value="P-loop containing nucleoside triphosphate hydrolases"/>
    <property type="match status" value="2"/>
</dbReference>
<dbReference type="Gene3D" id="3.40.50.300">
    <property type="entry name" value="P-loop containing nucleotide triphosphate hydrolases"/>
    <property type="match status" value="2"/>
</dbReference>